<evidence type="ECO:0000256" key="1">
    <source>
        <dbReference type="ARBA" id="ARBA00004173"/>
    </source>
</evidence>
<evidence type="ECO:0000256" key="9">
    <source>
        <dbReference type="SAM" id="MobiDB-lite"/>
    </source>
</evidence>
<gene>
    <name evidence="10" type="ORF">MAR_004780</name>
</gene>
<comment type="subcellular location">
    <subcellularLocation>
        <location evidence="1">Mitochondrion</location>
    </subcellularLocation>
</comment>
<evidence type="ECO:0000256" key="6">
    <source>
        <dbReference type="ARBA" id="ARBA00023128"/>
    </source>
</evidence>
<evidence type="ECO:0000256" key="8">
    <source>
        <dbReference type="ARBA" id="ARBA00023284"/>
    </source>
</evidence>
<keyword evidence="11" id="KW-1185">Reference proteome</keyword>
<keyword evidence="7" id="KW-1015">Disulfide bond</keyword>
<dbReference type="PANTHER" id="PTHR21622:SF0">
    <property type="entry name" value="COILED-COIL-HELIX-COILED-COIL-HELIX DOMAIN CONTAINING 4"/>
    <property type="match status" value="1"/>
</dbReference>
<evidence type="ECO:0000313" key="10">
    <source>
        <dbReference type="EMBL" id="WAR14675.1"/>
    </source>
</evidence>
<sequence>MMAGRLKLIKLLQHARKLCKVTAAPAVMFGTVAVGFKRNTWNADKKEDPVLPNGDYNWSCKCIEHDVVGPCNISFRPLAKFMHDNKIKETLDVLPQELRGQFDSLMDDYLSCTMDHPKYYVNLLSLEELEDIRDEKVAEQQKLKDRELHTQRFGKDTVFFISKEENKIPCKVVIPKGEDLEEFREPLNPDGTVNWACGCIERDVVGPCNSEFRVFRQLIHDTKGYKDDMPMEKQMELHTIIKSYFDCMNEHPIYYAATLKRTTEGDDSEDVDVKADNNNDTDSKGEVSP</sequence>
<evidence type="ECO:0000256" key="4">
    <source>
        <dbReference type="ARBA" id="ARBA00023002"/>
    </source>
</evidence>
<dbReference type="EMBL" id="CP111020">
    <property type="protein sequence ID" value="WAR14675.1"/>
    <property type="molecule type" value="Genomic_DNA"/>
</dbReference>
<evidence type="ECO:0000256" key="2">
    <source>
        <dbReference type="ARBA" id="ARBA00022448"/>
    </source>
</evidence>
<keyword evidence="3" id="KW-0653">Protein transport</keyword>
<keyword evidence="6" id="KW-0496">Mitochondrion</keyword>
<keyword evidence="2" id="KW-0813">Transport</keyword>
<name>A0ABY7EXJ8_MYAAR</name>
<evidence type="ECO:0000313" key="11">
    <source>
        <dbReference type="Proteomes" id="UP001164746"/>
    </source>
</evidence>
<dbReference type="InterPro" id="IPR039289">
    <property type="entry name" value="CHCHD4"/>
</dbReference>
<keyword evidence="8" id="KW-0676">Redox-active center</keyword>
<protein>
    <submittedName>
        <fullName evidence="10">Uncharacterized protein</fullName>
    </submittedName>
</protein>
<dbReference type="Proteomes" id="UP001164746">
    <property type="component" value="Chromosome 9"/>
</dbReference>
<evidence type="ECO:0000256" key="5">
    <source>
        <dbReference type="ARBA" id="ARBA00023010"/>
    </source>
</evidence>
<dbReference type="Gene3D" id="1.10.287.2900">
    <property type="match status" value="2"/>
</dbReference>
<dbReference type="PANTHER" id="PTHR21622">
    <property type="entry name" value="COILED-COIL-HELIX-COILED-COIL-HELIX DOMAIN CONTAINING 4"/>
    <property type="match status" value="1"/>
</dbReference>
<keyword evidence="5" id="KW-0811">Translocation</keyword>
<accession>A0ABY7EXJ8</accession>
<feature type="compositionally biased region" description="Basic and acidic residues" evidence="9">
    <location>
        <begin position="271"/>
        <end position="289"/>
    </location>
</feature>
<organism evidence="10 11">
    <name type="scientific">Mya arenaria</name>
    <name type="common">Soft-shell clam</name>
    <dbReference type="NCBI Taxonomy" id="6604"/>
    <lineage>
        <taxon>Eukaryota</taxon>
        <taxon>Metazoa</taxon>
        <taxon>Spiralia</taxon>
        <taxon>Lophotrochozoa</taxon>
        <taxon>Mollusca</taxon>
        <taxon>Bivalvia</taxon>
        <taxon>Autobranchia</taxon>
        <taxon>Heteroconchia</taxon>
        <taxon>Euheterodonta</taxon>
        <taxon>Imparidentia</taxon>
        <taxon>Neoheterodontei</taxon>
        <taxon>Myida</taxon>
        <taxon>Myoidea</taxon>
        <taxon>Myidae</taxon>
        <taxon>Mya</taxon>
    </lineage>
</organism>
<proteinExistence type="predicted"/>
<keyword evidence="4" id="KW-0560">Oxidoreductase</keyword>
<evidence type="ECO:0000256" key="3">
    <source>
        <dbReference type="ARBA" id="ARBA00022927"/>
    </source>
</evidence>
<reference evidence="10" key="1">
    <citation type="submission" date="2022-11" db="EMBL/GenBank/DDBJ databases">
        <title>Centuries of genome instability and evolution in soft-shell clam transmissible cancer (bioRxiv).</title>
        <authorList>
            <person name="Hart S.F.M."/>
            <person name="Yonemitsu M.A."/>
            <person name="Giersch R.M."/>
            <person name="Beal B.F."/>
            <person name="Arriagada G."/>
            <person name="Davis B.W."/>
            <person name="Ostrander E.A."/>
            <person name="Goff S.P."/>
            <person name="Metzger M.J."/>
        </authorList>
    </citation>
    <scope>NUCLEOTIDE SEQUENCE</scope>
    <source>
        <strain evidence="10">MELC-2E11</strain>
        <tissue evidence="10">Siphon/mantle</tissue>
    </source>
</reference>
<evidence type="ECO:0000256" key="7">
    <source>
        <dbReference type="ARBA" id="ARBA00023157"/>
    </source>
</evidence>
<feature type="region of interest" description="Disordered" evidence="9">
    <location>
        <begin position="264"/>
        <end position="289"/>
    </location>
</feature>